<feature type="compositionally biased region" description="Polar residues" evidence="1">
    <location>
        <begin position="149"/>
        <end position="180"/>
    </location>
</feature>
<gene>
    <name evidence="2" type="ORF">H1R20_g13292</name>
</gene>
<dbReference type="OrthoDB" id="3062275at2759"/>
<organism evidence="2 3">
    <name type="scientific">Candolleomyces eurysporus</name>
    <dbReference type="NCBI Taxonomy" id="2828524"/>
    <lineage>
        <taxon>Eukaryota</taxon>
        <taxon>Fungi</taxon>
        <taxon>Dikarya</taxon>
        <taxon>Basidiomycota</taxon>
        <taxon>Agaricomycotina</taxon>
        <taxon>Agaricomycetes</taxon>
        <taxon>Agaricomycetidae</taxon>
        <taxon>Agaricales</taxon>
        <taxon>Agaricineae</taxon>
        <taxon>Psathyrellaceae</taxon>
        <taxon>Candolleomyces</taxon>
    </lineage>
</organism>
<evidence type="ECO:0000313" key="3">
    <source>
        <dbReference type="Proteomes" id="UP001140091"/>
    </source>
</evidence>
<accession>A0A9W8IUX3</accession>
<protein>
    <submittedName>
        <fullName evidence="2">Uncharacterized protein</fullName>
    </submittedName>
</protein>
<feature type="compositionally biased region" description="Low complexity" evidence="1">
    <location>
        <begin position="74"/>
        <end position="88"/>
    </location>
</feature>
<evidence type="ECO:0000313" key="2">
    <source>
        <dbReference type="EMBL" id="KAJ2923801.1"/>
    </source>
</evidence>
<dbReference type="Proteomes" id="UP001140091">
    <property type="component" value="Unassembled WGS sequence"/>
</dbReference>
<dbReference type="AlphaFoldDB" id="A0A9W8IUX3"/>
<name>A0A9W8IUX3_9AGAR</name>
<reference evidence="2" key="1">
    <citation type="submission" date="2022-06" db="EMBL/GenBank/DDBJ databases">
        <title>Genome Sequence of Candolleomyces eurysporus.</title>
        <authorList>
            <person name="Buettner E."/>
        </authorList>
    </citation>
    <scope>NUCLEOTIDE SEQUENCE</scope>
    <source>
        <strain evidence="2">VTCC 930004</strain>
    </source>
</reference>
<comment type="caution">
    <text evidence="2">The sequence shown here is derived from an EMBL/GenBank/DDBJ whole genome shotgun (WGS) entry which is preliminary data.</text>
</comment>
<proteinExistence type="predicted"/>
<evidence type="ECO:0000256" key="1">
    <source>
        <dbReference type="SAM" id="MobiDB-lite"/>
    </source>
</evidence>
<dbReference type="EMBL" id="JANBPK010001278">
    <property type="protein sequence ID" value="KAJ2923801.1"/>
    <property type="molecule type" value="Genomic_DNA"/>
</dbReference>
<feature type="compositionally biased region" description="Basic and acidic residues" evidence="1">
    <location>
        <begin position="193"/>
        <end position="205"/>
    </location>
</feature>
<sequence length="824" mass="91271">MKLLGNDTPAPVRALEDEVWNTILGIVEGRYTLISAYFHLQTIVKDFLGNIMLDAAGNGFFGRLEQQESDVEVTPAASTASPGTSPTSDNSLEQQSAEAEARKTPGRSITLPGTSQRDDSAEPEAETCNSPGPSAAPLGTGQSDDDSVEQQGPETEATAPQNNKHPQAMTNIGNSLQAPNEDTPANILVDATEPARRKNPEREVSRMPSVKPMGDTKPKKPKKHASTLAQTPEKEVIFVDLKDLAPKDEEEHLKIMKDIITIVKVEDSSVDAQADFEGGTTPSLQLGVLVERYSEETKEMELWDGQGRCHQYIPCIHLKEDYATWFSIYEACASNYTDTRCLGQPRPKFIDNPQGSLFRCLRQDEYEAMAAPKVQKILSSQSIVITQSTGPNIRFDASGIASLNTSLTRETDIQDQSIPDEQGDFLVRVQRGTPKDLLDCSAAPSEMKKSLNALSFPNPLTGIHPSAYATDIWAFFRTGKDKHCVRTLPTEDIRFGLAATEGAHHYWHIDSRGEGTFVRVATGKKIWALAAPVDPSDVSSTTIWSVDLDVQRLNWSKWSAEMILLNAGDTPRAIRLSQNCLCNTSYRPTENLILIETLAKKNSLSPEEALWKYDVSSMPHEARVHNIASRARVRIILREIFSQITVLDGAGALQEPWKFLFFPTLAWYIHALKGYYERSFGQDSLATKGLSKEDVPDRNLFYRQLEWTSRRWPELKPLVDQLEQQNIKADNLVYALPPFTILPRDATKAKGDAETGDELLMLGMREGDASYLSVYASCAKFDPSPASGLRRKFEADEDEDDGAQAKGIQQLFIDAGEESLTIES</sequence>
<feature type="region of interest" description="Disordered" evidence="1">
    <location>
        <begin position="67"/>
        <end position="229"/>
    </location>
</feature>
<keyword evidence="3" id="KW-1185">Reference proteome</keyword>
<feature type="non-terminal residue" evidence="2">
    <location>
        <position position="824"/>
    </location>
</feature>